<comment type="caution">
    <text evidence="1">The sequence shown here is derived from an EMBL/GenBank/DDBJ whole genome shotgun (WGS) entry which is preliminary data.</text>
</comment>
<dbReference type="EMBL" id="CAJHUC010003095">
    <property type="protein sequence ID" value="CAD7705333.1"/>
    <property type="molecule type" value="Genomic_DNA"/>
</dbReference>
<evidence type="ECO:0000313" key="1">
    <source>
        <dbReference type="EMBL" id="CAD7705333.1"/>
    </source>
</evidence>
<sequence length="170" mass="19022">MHKQKARMPLQPCWPKGWFPPPTGWGRVAHVGTGVFPSQHLPLPTFASVCRHATAQANAQASARLRRAMQAFAVHHPKPLISIPASGRFWKNGEHAEIGMWGAVVVRKVERVPNRVGRGAVDLFDSASCFNLHNQESYISKWGMAISSLFRPRKQCPRFFSMRAQDNATI</sequence>
<reference evidence="1" key="1">
    <citation type="submission" date="2020-12" db="EMBL/GenBank/DDBJ databases">
        <authorList>
            <person name="Iha C."/>
        </authorList>
    </citation>
    <scope>NUCLEOTIDE SEQUENCE</scope>
</reference>
<keyword evidence="2" id="KW-1185">Reference proteome</keyword>
<dbReference type="Proteomes" id="UP000708148">
    <property type="component" value="Unassembled WGS sequence"/>
</dbReference>
<proteinExistence type="predicted"/>
<dbReference type="AlphaFoldDB" id="A0A8S1JGA6"/>
<gene>
    <name evidence="1" type="ORF">OSTQU699_LOCUS10688</name>
</gene>
<protein>
    <submittedName>
        <fullName evidence="1">Uncharacterized protein</fullName>
    </submittedName>
</protein>
<accession>A0A8S1JGA6</accession>
<organism evidence="1 2">
    <name type="scientific">Ostreobium quekettii</name>
    <dbReference type="NCBI Taxonomy" id="121088"/>
    <lineage>
        <taxon>Eukaryota</taxon>
        <taxon>Viridiplantae</taxon>
        <taxon>Chlorophyta</taxon>
        <taxon>core chlorophytes</taxon>
        <taxon>Ulvophyceae</taxon>
        <taxon>TCBD clade</taxon>
        <taxon>Bryopsidales</taxon>
        <taxon>Ostreobineae</taxon>
        <taxon>Ostreobiaceae</taxon>
        <taxon>Ostreobium</taxon>
    </lineage>
</organism>
<name>A0A8S1JGA6_9CHLO</name>
<evidence type="ECO:0000313" key="2">
    <source>
        <dbReference type="Proteomes" id="UP000708148"/>
    </source>
</evidence>